<sequence length="224" mass="24983">MLSQLAFIVLSLQLINADICPFENHTVCNEDIDSAHSCVCAMAHPESPAPERSCNKLIDIENNEFPAVSVTFKLDETAKMYDQFPEAKFKEEIGSSLKEDEENIIILRQGCTEENDQLIVQFVVRNKESSEASIPYKPDDFISPEIIVNKMKVIGFLSQIADLDVDETEVTDTLISIEGDVDNTLLLLQTATVVAVVVLTCVLGVWMALRKSDEPEYSPDLQKL</sequence>
<reference evidence="2" key="1">
    <citation type="submission" date="2022-11" db="UniProtKB">
        <authorList>
            <consortium name="WormBaseParasite"/>
        </authorList>
    </citation>
    <scope>IDENTIFICATION</scope>
</reference>
<organism evidence="1 2">
    <name type="scientific">Panagrolaimus sp. JU765</name>
    <dbReference type="NCBI Taxonomy" id="591449"/>
    <lineage>
        <taxon>Eukaryota</taxon>
        <taxon>Metazoa</taxon>
        <taxon>Ecdysozoa</taxon>
        <taxon>Nematoda</taxon>
        <taxon>Chromadorea</taxon>
        <taxon>Rhabditida</taxon>
        <taxon>Tylenchina</taxon>
        <taxon>Panagrolaimomorpha</taxon>
        <taxon>Panagrolaimoidea</taxon>
        <taxon>Panagrolaimidae</taxon>
        <taxon>Panagrolaimus</taxon>
    </lineage>
</organism>
<dbReference type="WBParaSite" id="JU765_v2.g13094.t1">
    <property type="protein sequence ID" value="JU765_v2.g13094.t1"/>
    <property type="gene ID" value="JU765_v2.g13094"/>
</dbReference>
<proteinExistence type="predicted"/>
<evidence type="ECO:0000313" key="2">
    <source>
        <dbReference type="WBParaSite" id="JU765_v2.g13094.t1"/>
    </source>
</evidence>
<name>A0AC34Q5E0_9BILA</name>
<protein>
    <submittedName>
        <fullName evidence="2">Uncharacterized protein</fullName>
    </submittedName>
</protein>
<evidence type="ECO:0000313" key="1">
    <source>
        <dbReference type="Proteomes" id="UP000887576"/>
    </source>
</evidence>
<accession>A0AC34Q5E0</accession>
<dbReference type="Proteomes" id="UP000887576">
    <property type="component" value="Unplaced"/>
</dbReference>